<dbReference type="PANTHER" id="PTHR24173:SF74">
    <property type="entry name" value="ANKYRIN REPEAT DOMAIN-CONTAINING PROTEIN 16"/>
    <property type="match status" value="1"/>
</dbReference>
<evidence type="ECO:0000256" key="4">
    <source>
        <dbReference type="SAM" id="MobiDB-lite"/>
    </source>
</evidence>
<evidence type="ECO:0000256" key="3">
    <source>
        <dbReference type="PROSITE-ProRule" id="PRU00023"/>
    </source>
</evidence>
<proteinExistence type="predicted"/>
<keyword evidence="1" id="KW-0677">Repeat</keyword>
<feature type="repeat" description="ANK" evidence="3">
    <location>
        <begin position="195"/>
        <end position="227"/>
    </location>
</feature>
<dbReference type="InterPro" id="IPR002110">
    <property type="entry name" value="Ankyrin_rpt"/>
</dbReference>
<accession>A0A0G4H230</accession>
<feature type="repeat" description="ANK" evidence="3">
    <location>
        <begin position="397"/>
        <end position="429"/>
    </location>
</feature>
<dbReference type="PROSITE" id="PS50297">
    <property type="entry name" value="ANK_REP_REGION"/>
    <property type="match status" value="12"/>
</dbReference>
<dbReference type="AlphaFoldDB" id="A0A0G4H230"/>
<dbReference type="InterPro" id="IPR036770">
    <property type="entry name" value="Ankyrin_rpt-contain_sf"/>
</dbReference>
<protein>
    <submittedName>
        <fullName evidence="5">Uncharacterized protein</fullName>
    </submittedName>
</protein>
<feature type="repeat" description="ANK" evidence="3">
    <location>
        <begin position="1076"/>
        <end position="1108"/>
    </location>
</feature>
<evidence type="ECO:0000313" key="5">
    <source>
        <dbReference type="EMBL" id="CEM37695.1"/>
    </source>
</evidence>
<gene>
    <name evidence="5" type="ORF">Cvel_5576</name>
</gene>
<dbReference type="PANTHER" id="PTHR24173">
    <property type="entry name" value="ANKYRIN REPEAT CONTAINING"/>
    <property type="match status" value="1"/>
</dbReference>
<keyword evidence="2 3" id="KW-0040">ANK repeat</keyword>
<feature type="repeat" description="ANK" evidence="3">
    <location>
        <begin position="999"/>
        <end position="1031"/>
    </location>
</feature>
<feature type="repeat" description="ANK" evidence="3">
    <location>
        <begin position="867"/>
        <end position="899"/>
    </location>
</feature>
<organism evidence="5">
    <name type="scientific">Chromera velia CCMP2878</name>
    <dbReference type="NCBI Taxonomy" id="1169474"/>
    <lineage>
        <taxon>Eukaryota</taxon>
        <taxon>Sar</taxon>
        <taxon>Alveolata</taxon>
        <taxon>Colpodellida</taxon>
        <taxon>Chromeraceae</taxon>
        <taxon>Chromera</taxon>
    </lineage>
</organism>
<feature type="repeat" description="ANK" evidence="3">
    <location>
        <begin position="261"/>
        <end position="293"/>
    </location>
</feature>
<evidence type="ECO:0000256" key="1">
    <source>
        <dbReference type="ARBA" id="ARBA00022737"/>
    </source>
</evidence>
<sequence>MEDYFPEVVALLEKHKKAQAPWKRTGNLQKAANGKGEKGGGDFKEACRGERGGLGGRETLHTAVDLQRDSPNQRKECADESEALVDQKEKEEALIDAAREGDFRKVKKILEEDAKVCRLNLDMPDPLRGWTPLIWASCKGHAEIVQLLIAANASVDWQTKDGVTGALFWASHQGYTKIVRLLVDAKANVDLQDRKGETALFRASEKGHTDMVRLLVNAKANVDIQNQDERSALIRAASNGHTEIVRLLVDTNAKVDTQDRYCETALITASYKGHTDIVRLLVDSNANVDTKDKKEDTPLLLASSSDHTGIVRLLLDANAAVDIQNIWGQSALMQASLKGHTDNVRLLMDANANASLQNKKGHTALMTALKEEDVNKVEVLLSSSAAAAAAVDIPDSEARTPLMQAASVGHILLLELLIRRGADLTLKDSTGKTALAVAEEAGNMQWNELRSLIDSGAVAFWPLHFLRSLLKEDVKLPYRQKIGETADALGVVCQPFSIHALADSIRHPLGASFKLVAVSYPWLSKEHPDPDGFRLRSVLEQLDKHWWAQEGSPVTAFVFWDYLSLFQHPPDSRRTAAEDVLFKEGLSKMDLIYSSPHTHVIRSTAVPESASNPTPYIERGWCWFESAVTAFKPPAQVISDEADPDCKGASLTSLRIPATPLDFSKTLNTKKFTNGKSDADGVKTLYKKFLHRSVQKLRVFADGSWASSKEARKEMDPEAAFHLAALVEYVAADPSLASSLQPQVLDLNGSAFDDAAFGRSSESFFSLTASSKPLTSLERLLCAFGNLRSITAVNFKAFNVSRAGPEESKKVYLEGLRKGLTGLFRADGPCPLDINLHLLALAGVSEVFARLICGSKTVNVDMRDEATGGTALLVASGHGHTDIVGLLVEAKANLDLQDNNGLTALIRASSSGHTDAVRLLVDAKAKLDIQDKGGKTALIRASESGQTDIVRLLLDAEADVNIQDNYGVTALLAAVKGHPDIVEMLIDAKADLDLQEKLLGFTALMTTSSRGETNIVRLLVNANADLDKQDYYSGKTALMFAFDNSNSVVNPSFNGYTDIVQLLIDAKANLDMQDKSEQTAAVLASKNGQVDIVRQLITANASLDIKDKDGKTALMWAASKGHTNIVGLLVKAKAKVDIEDKGGETALMKASFNGHPDIACEASW</sequence>
<evidence type="ECO:0000256" key="2">
    <source>
        <dbReference type="ARBA" id="ARBA00023043"/>
    </source>
</evidence>
<feature type="region of interest" description="Disordered" evidence="4">
    <location>
        <begin position="20"/>
        <end position="43"/>
    </location>
</feature>
<feature type="repeat" description="ANK" evidence="3">
    <location>
        <begin position="294"/>
        <end position="326"/>
    </location>
</feature>
<dbReference type="Pfam" id="PF00023">
    <property type="entry name" value="Ank"/>
    <property type="match status" value="2"/>
</dbReference>
<dbReference type="VEuPathDB" id="CryptoDB:Cvel_5576"/>
<dbReference type="EMBL" id="CDMZ01001798">
    <property type="protein sequence ID" value="CEM37695.1"/>
    <property type="molecule type" value="Genomic_DNA"/>
</dbReference>
<dbReference type="PhylomeDB" id="A0A0G4H230"/>
<dbReference type="SUPFAM" id="SSF48403">
    <property type="entry name" value="Ankyrin repeat"/>
    <property type="match status" value="2"/>
</dbReference>
<feature type="repeat" description="ANK" evidence="3">
    <location>
        <begin position="900"/>
        <end position="932"/>
    </location>
</feature>
<dbReference type="Pfam" id="PF12796">
    <property type="entry name" value="Ank_2"/>
    <property type="match status" value="5"/>
</dbReference>
<reference evidence="5" key="1">
    <citation type="submission" date="2014-11" db="EMBL/GenBank/DDBJ databases">
        <authorList>
            <person name="Otto D Thomas"/>
            <person name="Naeem Raeece"/>
        </authorList>
    </citation>
    <scope>NUCLEOTIDE SEQUENCE</scope>
</reference>
<dbReference type="Gene3D" id="1.25.40.20">
    <property type="entry name" value="Ankyrin repeat-containing domain"/>
    <property type="match status" value="7"/>
</dbReference>
<dbReference type="PROSITE" id="PS50088">
    <property type="entry name" value="ANK_REPEAT"/>
    <property type="match status" value="13"/>
</dbReference>
<feature type="repeat" description="ANK" evidence="3">
    <location>
        <begin position="228"/>
        <end position="260"/>
    </location>
</feature>
<feature type="repeat" description="ANK" evidence="3">
    <location>
        <begin position="327"/>
        <end position="359"/>
    </location>
</feature>
<feature type="repeat" description="ANK" evidence="3">
    <location>
        <begin position="128"/>
        <end position="160"/>
    </location>
</feature>
<name>A0A0G4H230_9ALVE</name>
<dbReference type="Pfam" id="PF13637">
    <property type="entry name" value="Ank_4"/>
    <property type="match status" value="2"/>
</dbReference>
<dbReference type="SMART" id="SM00248">
    <property type="entry name" value="ANK"/>
    <property type="match status" value="18"/>
</dbReference>
<feature type="repeat" description="ANK" evidence="3">
    <location>
        <begin position="1109"/>
        <end position="1141"/>
    </location>
</feature>
<feature type="repeat" description="ANK" evidence="3">
    <location>
        <begin position="933"/>
        <end position="965"/>
    </location>
</feature>